<dbReference type="PANTHER" id="PTHR43029">
    <property type="entry name" value="AMMONIUM TRANSPORTER MEP2"/>
    <property type="match status" value="1"/>
</dbReference>
<comment type="subcellular location">
    <subcellularLocation>
        <location evidence="9">Cell membrane</location>
        <topology evidence="9">Multi-pass membrane protein</topology>
    </subcellularLocation>
    <subcellularLocation>
        <location evidence="1">Membrane</location>
        <topology evidence="1">Multi-pass membrane protein</topology>
    </subcellularLocation>
</comment>
<dbReference type="InterPro" id="IPR029020">
    <property type="entry name" value="Ammonium/urea_transptr"/>
</dbReference>
<feature type="transmembrane region" description="Helical" evidence="9">
    <location>
        <begin position="372"/>
        <end position="393"/>
    </location>
</feature>
<feature type="transmembrane region" description="Helical" evidence="9">
    <location>
        <begin position="295"/>
        <end position="317"/>
    </location>
</feature>
<reference evidence="11" key="1">
    <citation type="submission" date="2021-01" db="EMBL/GenBank/DDBJ databases">
        <title>Whole genome shotgun sequence of Actinoplanes cyaneus NBRC 14990.</title>
        <authorList>
            <person name="Komaki H."/>
            <person name="Tamura T."/>
        </authorList>
    </citation>
    <scope>NUCLEOTIDE SEQUENCE</scope>
    <source>
        <strain evidence="11">NBRC 14990</strain>
    </source>
</reference>
<feature type="transmembrane region" description="Helical" evidence="9">
    <location>
        <begin position="182"/>
        <end position="202"/>
    </location>
</feature>
<feature type="transmembrane region" description="Helical" evidence="9">
    <location>
        <begin position="56"/>
        <end position="79"/>
    </location>
</feature>
<dbReference type="SUPFAM" id="SSF111352">
    <property type="entry name" value="Ammonium transporter"/>
    <property type="match status" value="1"/>
</dbReference>
<keyword evidence="4 9" id="KW-0812">Transmembrane</keyword>
<feature type="transmembrane region" description="Helical" evidence="9">
    <location>
        <begin position="271"/>
        <end position="289"/>
    </location>
</feature>
<feature type="transmembrane region" description="Helical" evidence="9">
    <location>
        <begin position="141"/>
        <end position="162"/>
    </location>
</feature>
<feature type="domain" description="Ammonium transporter AmtB-like" evidence="10">
    <location>
        <begin position="24"/>
        <end position="420"/>
    </location>
</feature>
<dbReference type="GO" id="GO:0005886">
    <property type="term" value="C:plasma membrane"/>
    <property type="evidence" value="ECO:0007669"/>
    <property type="project" value="UniProtKB-SubCell"/>
</dbReference>
<dbReference type="EMBL" id="BOMH01000030">
    <property type="protein sequence ID" value="GID66168.1"/>
    <property type="molecule type" value="Genomic_DNA"/>
</dbReference>
<dbReference type="AlphaFoldDB" id="A0A919IIN1"/>
<evidence type="ECO:0000313" key="11">
    <source>
        <dbReference type="EMBL" id="GID66168.1"/>
    </source>
</evidence>
<evidence type="ECO:0000313" key="12">
    <source>
        <dbReference type="Proteomes" id="UP000619479"/>
    </source>
</evidence>
<evidence type="ECO:0000259" key="10">
    <source>
        <dbReference type="Pfam" id="PF00909"/>
    </source>
</evidence>
<evidence type="ECO:0000256" key="2">
    <source>
        <dbReference type="ARBA" id="ARBA00005887"/>
    </source>
</evidence>
<feature type="transmembrane region" description="Helical" evidence="9">
    <location>
        <begin position="24"/>
        <end position="44"/>
    </location>
</feature>
<dbReference type="InterPro" id="IPR024041">
    <property type="entry name" value="NH4_transpt_AmtB-like_dom"/>
</dbReference>
<evidence type="ECO:0000256" key="8">
    <source>
        <dbReference type="ARBA" id="ARBA00050025"/>
    </source>
</evidence>
<keyword evidence="7 9" id="KW-0924">Ammonia transport</keyword>
<evidence type="ECO:0000256" key="4">
    <source>
        <dbReference type="ARBA" id="ARBA00022692"/>
    </source>
</evidence>
<comment type="similarity">
    <text evidence="2 9">Belongs to the ammonia transporter channel (TC 1.A.11.2) family.</text>
</comment>
<dbReference type="InterPro" id="IPR001905">
    <property type="entry name" value="Ammonium_transpt"/>
</dbReference>
<organism evidence="11 12">
    <name type="scientific">Actinoplanes cyaneus</name>
    <dbReference type="NCBI Taxonomy" id="52696"/>
    <lineage>
        <taxon>Bacteria</taxon>
        <taxon>Bacillati</taxon>
        <taxon>Actinomycetota</taxon>
        <taxon>Actinomycetes</taxon>
        <taxon>Micromonosporales</taxon>
        <taxon>Micromonosporaceae</taxon>
        <taxon>Actinoplanes</taxon>
    </lineage>
</organism>
<feature type="transmembrane region" description="Helical" evidence="9">
    <location>
        <begin position="214"/>
        <end position="231"/>
    </location>
</feature>
<evidence type="ECO:0000256" key="9">
    <source>
        <dbReference type="RuleBase" id="RU362002"/>
    </source>
</evidence>
<keyword evidence="12" id="KW-1185">Reference proteome</keyword>
<evidence type="ECO:0000256" key="1">
    <source>
        <dbReference type="ARBA" id="ARBA00004141"/>
    </source>
</evidence>
<keyword evidence="6 9" id="KW-0472">Membrane</keyword>
<dbReference type="GO" id="GO:0008519">
    <property type="term" value="F:ammonium channel activity"/>
    <property type="evidence" value="ECO:0007669"/>
    <property type="project" value="InterPro"/>
</dbReference>
<feature type="transmembrane region" description="Helical" evidence="9">
    <location>
        <begin position="243"/>
        <end position="264"/>
    </location>
</feature>
<evidence type="ECO:0000256" key="6">
    <source>
        <dbReference type="ARBA" id="ARBA00023136"/>
    </source>
</evidence>
<keyword evidence="5 9" id="KW-1133">Transmembrane helix</keyword>
<dbReference type="Pfam" id="PF00909">
    <property type="entry name" value="Ammonium_transp"/>
    <property type="match status" value="1"/>
</dbReference>
<protein>
    <recommendedName>
        <fullName evidence="8 9">Ammonium transporter</fullName>
    </recommendedName>
</protein>
<gene>
    <name evidence="11" type="primary">amtB_1</name>
    <name evidence="11" type="ORF">Acy02nite_40490</name>
</gene>
<evidence type="ECO:0000256" key="5">
    <source>
        <dbReference type="ARBA" id="ARBA00022989"/>
    </source>
</evidence>
<dbReference type="Proteomes" id="UP000619479">
    <property type="component" value="Unassembled WGS sequence"/>
</dbReference>
<name>A0A919IIN1_9ACTN</name>
<dbReference type="NCBIfam" id="TIGR00836">
    <property type="entry name" value="amt"/>
    <property type="match status" value="1"/>
</dbReference>
<evidence type="ECO:0000256" key="3">
    <source>
        <dbReference type="ARBA" id="ARBA00022448"/>
    </source>
</evidence>
<evidence type="ECO:0000256" key="7">
    <source>
        <dbReference type="ARBA" id="ARBA00023177"/>
    </source>
</evidence>
<keyword evidence="3 9" id="KW-0813">Transport</keyword>
<dbReference type="Gene3D" id="1.10.3430.10">
    <property type="entry name" value="Ammonium transporter AmtB like domains"/>
    <property type="match status" value="1"/>
</dbReference>
<feature type="transmembrane region" description="Helical" evidence="9">
    <location>
        <begin position="329"/>
        <end position="352"/>
    </location>
</feature>
<proteinExistence type="inferred from homology"/>
<comment type="caution">
    <text evidence="11">The sequence shown here is derived from an EMBL/GenBank/DDBJ whole genome shotgun (WGS) entry which is preliminary data.</text>
</comment>
<sequence length="443" mass="45230">MPGPKPIAVTLTRMPAHLNSGDTAWLLVSAALVLLMIPGLALFYGGMVRIKSTLNMLMMTFACLAVVSVIWVTFGYSLAFGPDTGGGLIGNLSLAGMAGVGPDSITGSTPTLVFAAFQMMFAIITAALLSGAIADRAKFSTWVVFVAIWVTVVYAPIAHWVFTPDGWIAAHLRILDLAGGTVVEINSGASGLALAIVLGQRLGFRSEPMRPHSLPLVVLGAGLLWFGWFGFNAGSALAANGSAALAFFNTQVSGAAGIAGWLIVERLRDGHATTLGAASGAVAGLVAITPACGSVNPFCALLIGVAAGTLCGYVVGLKHRLGLDDSLDVAGVHGVGGFLGTILIGLFATATATGGPRGLFFGGGLSLFGRQALAAITVAAFSFTATWIVATVLNRTIGFRVDPEHEHGGLDLAVHGESAYDLGVTGANSGHASRPAIHRPVDA</sequence>
<dbReference type="PANTHER" id="PTHR43029:SF10">
    <property type="entry name" value="AMMONIUM TRANSPORTER MEP2"/>
    <property type="match status" value="1"/>
</dbReference>
<feature type="transmembrane region" description="Helical" evidence="9">
    <location>
        <begin position="112"/>
        <end position="134"/>
    </location>
</feature>
<accession>A0A919IIN1</accession>